<evidence type="ECO:0000313" key="2">
    <source>
        <dbReference type="Proteomes" id="UP000054217"/>
    </source>
</evidence>
<dbReference type="InParanoid" id="A0A0C3J6N9"/>
<accession>A0A0C3J6N9</accession>
<dbReference type="EMBL" id="KN832180">
    <property type="protein sequence ID" value="KIN93326.1"/>
    <property type="molecule type" value="Genomic_DNA"/>
</dbReference>
<keyword evidence="2" id="KW-1185">Reference proteome</keyword>
<sequence>MCSRLYRVCSKPCPVSLCHGNPISSAKRETVVKFLISCVIRAPFGSGSSKLLPFQGALTRLSMVITTHPVVLQLANGKVSHVKQVRDNGTRQTHRYKTL</sequence>
<name>A0A0C3J6N9_PISTI</name>
<evidence type="ECO:0000313" key="1">
    <source>
        <dbReference type="EMBL" id="KIN93326.1"/>
    </source>
</evidence>
<dbReference type="AlphaFoldDB" id="A0A0C3J6N9"/>
<protein>
    <submittedName>
        <fullName evidence="1">Uncharacterized protein</fullName>
    </submittedName>
</protein>
<dbReference type="Proteomes" id="UP000054217">
    <property type="component" value="Unassembled WGS sequence"/>
</dbReference>
<gene>
    <name evidence="1" type="ORF">M404DRAFT_516202</name>
</gene>
<proteinExistence type="predicted"/>
<organism evidence="1 2">
    <name type="scientific">Pisolithus tinctorius Marx 270</name>
    <dbReference type="NCBI Taxonomy" id="870435"/>
    <lineage>
        <taxon>Eukaryota</taxon>
        <taxon>Fungi</taxon>
        <taxon>Dikarya</taxon>
        <taxon>Basidiomycota</taxon>
        <taxon>Agaricomycotina</taxon>
        <taxon>Agaricomycetes</taxon>
        <taxon>Agaricomycetidae</taxon>
        <taxon>Boletales</taxon>
        <taxon>Sclerodermatineae</taxon>
        <taxon>Pisolithaceae</taxon>
        <taxon>Pisolithus</taxon>
    </lineage>
</organism>
<reference evidence="2" key="2">
    <citation type="submission" date="2015-01" db="EMBL/GenBank/DDBJ databases">
        <title>Evolutionary Origins and Diversification of the Mycorrhizal Mutualists.</title>
        <authorList>
            <consortium name="DOE Joint Genome Institute"/>
            <consortium name="Mycorrhizal Genomics Consortium"/>
            <person name="Kohler A."/>
            <person name="Kuo A."/>
            <person name="Nagy L.G."/>
            <person name="Floudas D."/>
            <person name="Copeland A."/>
            <person name="Barry K.W."/>
            <person name="Cichocki N."/>
            <person name="Veneault-Fourrey C."/>
            <person name="LaButti K."/>
            <person name="Lindquist E.A."/>
            <person name="Lipzen A."/>
            <person name="Lundell T."/>
            <person name="Morin E."/>
            <person name="Murat C."/>
            <person name="Riley R."/>
            <person name="Ohm R."/>
            <person name="Sun H."/>
            <person name="Tunlid A."/>
            <person name="Henrissat B."/>
            <person name="Grigoriev I.V."/>
            <person name="Hibbett D.S."/>
            <person name="Martin F."/>
        </authorList>
    </citation>
    <scope>NUCLEOTIDE SEQUENCE [LARGE SCALE GENOMIC DNA]</scope>
    <source>
        <strain evidence="2">Marx 270</strain>
    </source>
</reference>
<dbReference type="HOGENOM" id="CLU_2321308_0_0_1"/>
<reference evidence="1 2" key="1">
    <citation type="submission" date="2014-04" db="EMBL/GenBank/DDBJ databases">
        <authorList>
            <consortium name="DOE Joint Genome Institute"/>
            <person name="Kuo A."/>
            <person name="Kohler A."/>
            <person name="Costa M.D."/>
            <person name="Nagy L.G."/>
            <person name="Floudas D."/>
            <person name="Copeland A."/>
            <person name="Barry K.W."/>
            <person name="Cichocki N."/>
            <person name="Veneault-Fourrey C."/>
            <person name="LaButti K."/>
            <person name="Lindquist E.A."/>
            <person name="Lipzen A."/>
            <person name="Lundell T."/>
            <person name="Morin E."/>
            <person name="Murat C."/>
            <person name="Sun H."/>
            <person name="Tunlid A."/>
            <person name="Henrissat B."/>
            <person name="Grigoriev I.V."/>
            <person name="Hibbett D.S."/>
            <person name="Martin F."/>
            <person name="Nordberg H.P."/>
            <person name="Cantor M.N."/>
            <person name="Hua S.X."/>
        </authorList>
    </citation>
    <scope>NUCLEOTIDE SEQUENCE [LARGE SCALE GENOMIC DNA]</scope>
    <source>
        <strain evidence="1 2">Marx 270</strain>
    </source>
</reference>